<evidence type="ECO:0000256" key="2">
    <source>
        <dbReference type="SAM" id="MobiDB-lite"/>
    </source>
</evidence>
<feature type="compositionally biased region" description="Basic and acidic residues" evidence="2">
    <location>
        <begin position="1012"/>
        <end position="1030"/>
    </location>
</feature>
<dbReference type="PROSITE" id="PS50008">
    <property type="entry name" value="PIPLC_Y_DOMAIN"/>
    <property type="match status" value="1"/>
</dbReference>
<feature type="region of interest" description="Disordered" evidence="2">
    <location>
        <begin position="231"/>
        <end position="427"/>
    </location>
</feature>
<feature type="region of interest" description="Disordered" evidence="2">
    <location>
        <begin position="1082"/>
        <end position="1102"/>
    </location>
</feature>
<feature type="coiled-coil region" evidence="1">
    <location>
        <begin position="1452"/>
        <end position="1512"/>
    </location>
</feature>
<dbReference type="Proteomes" id="UP000007494">
    <property type="component" value="Chromosome VIII"/>
</dbReference>
<feature type="domain" description="PI-PLC Y-box" evidence="3">
    <location>
        <begin position="1709"/>
        <end position="1753"/>
    </location>
</feature>
<dbReference type="GO" id="GO:0035556">
    <property type="term" value="P:intracellular signal transduction"/>
    <property type="evidence" value="ECO:0007669"/>
    <property type="project" value="InterPro"/>
</dbReference>
<dbReference type="GO" id="GO:0004435">
    <property type="term" value="F:phosphatidylinositol-4,5-bisphosphate phospholipase C activity"/>
    <property type="evidence" value="ECO:0007669"/>
    <property type="project" value="InterPro"/>
</dbReference>
<feature type="compositionally biased region" description="Low complexity" evidence="2">
    <location>
        <begin position="31"/>
        <end position="46"/>
    </location>
</feature>
<evidence type="ECO:0000313" key="4">
    <source>
        <dbReference type="EMBL" id="CBZ53689.1"/>
    </source>
</evidence>
<accession>F0VIX8</accession>
<keyword evidence="1" id="KW-0175">Coiled coil</keyword>
<feature type="compositionally biased region" description="Acidic residues" evidence="2">
    <location>
        <begin position="381"/>
        <end position="395"/>
    </location>
</feature>
<feature type="compositionally biased region" description="Basic and acidic residues" evidence="2">
    <location>
        <begin position="357"/>
        <end position="368"/>
    </location>
</feature>
<dbReference type="OrthoDB" id="332551at2759"/>
<feature type="compositionally biased region" description="Basic and acidic residues" evidence="2">
    <location>
        <begin position="99"/>
        <end position="142"/>
    </location>
</feature>
<dbReference type="eggNOG" id="ENOG502QYD1">
    <property type="taxonomic scope" value="Eukaryota"/>
</dbReference>
<dbReference type="InParanoid" id="F0VIX8"/>
<feature type="coiled-coil region" evidence="1">
    <location>
        <begin position="1393"/>
        <end position="1424"/>
    </location>
</feature>
<feature type="compositionally biased region" description="Basic and acidic residues" evidence="2">
    <location>
        <begin position="920"/>
        <end position="931"/>
    </location>
</feature>
<name>F0VIX8_NEOCL</name>
<evidence type="ECO:0000259" key="3">
    <source>
        <dbReference type="PROSITE" id="PS50008"/>
    </source>
</evidence>
<feature type="compositionally biased region" description="Low complexity" evidence="2">
    <location>
        <begin position="1115"/>
        <end position="1131"/>
    </location>
</feature>
<dbReference type="EMBL" id="FR823390">
    <property type="protein sequence ID" value="CBZ53689.1"/>
    <property type="molecule type" value="Genomic_DNA"/>
</dbReference>
<keyword evidence="5" id="KW-1185">Reference proteome</keyword>
<proteinExistence type="predicted"/>
<reference evidence="5" key="1">
    <citation type="journal article" date="2012" name="PLoS Pathog.">
        <title>Comparative genomics of the apicomplexan parasites Toxoplasma gondii and Neospora caninum: Coccidia differing in host range and transmission strategy.</title>
        <authorList>
            <person name="Reid A.J."/>
            <person name="Vermont S.J."/>
            <person name="Cotton J.A."/>
            <person name="Harris D."/>
            <person name="Hill-Cawthorne G.A."/>
            <person name="Konen-Waisman S."/>
            <person name="Latham S.M."/>
            <person name="Mourier T."/>
            <person name="Norton R."/>
            <person name="Quail M.A."/>
            <person name="Sanders M."/>
            <person name="Shanmugam D."/>
            <person name="Sohal A."/>
            <person name="Wasmuth J.D."/>
            <person name="Brunk B."/>
            <person name="Grigg M.E."/>
            <person name="Howard J.C."/>
            <person name="Parkinson J."/>
            <person name="Roos D.S."/>
            <person name="Trees A.J."/>
            <person name="Berriman M."/>
            <person name="Pain A."/>
            <person name="Wastling J.M."/>
        </authorList>
    </citation>
    <scope>NUCLEOTIDE SEQUENCE [LARGE SCALE GENOMIC DNA]</scope>
    <source>
        <strain evidence="5">Liverpool</strain>
    </source>
</reference>
<feature type="region of interest" description="Disordered" evidence="2">
    <location>
        <begin position="863"/>
        <end position="1031"/>
    </location>
</feature>
<dbReference type="GeneID" id="13443100"/>
<dbReference type="InterPro" id="IPR001711">
    <property type="entry name" value="PLipase_C_Pinositol-sp_Y"/>
</dbReference>
<dbReference type="GO" id="GO:0006629">
    <property type="term" value="P:lipid metabolic process"/>
    <property type="evidence" value="ECO:0007669"/>
    <property type="project" value="InterPro"/>
</dbReference>
<feature type="compositionally biased region" description="Polar residues" evidence="2">
    <location>
        <begin position="869"/>
        <end position="880"/>
    </location>
</feature>
<evidence type="ECO:0000313" key="5">
    <source>
        <dbReference type="Proteomes" id="UP000007494"/>
    </source>
</evidence>
<feature type="region of interest" description="Disordered" evidence="2">
    <location>
        <begin position="1300"/>
        <end position="1388"/>
    </location>
</feature>
<feature type="compositionally biased region" description="Low complexity" evidence="2">
    <location>
        <begin position="301"/>
        <end position="327"/>
    </location>
</feature>
<feature type="compositionally biased region" description="Low complexity" evidence="2">
    <location>
        <begin position="1300"/>
        <end position="1328"/>
    </location>
</feature>
<dbReference type="InterPro" id="IPR028089">
    <property type="entry name" value="DUF4455"/>
</dbReference>
<feature type="coiled-coil region" evidence="1">
    <location>
        <begin position="1256"/>
        <end position="1283"/>
    </location>
</feature>
<feature type="compositionally biased region" description="Polar residues" evidence="2">
    <location>
        <begin position="1"/>
        <end position="10"/>
    </location>
</feature>
<feature type="compositionally biased region" description="Basic and acidic residues" evidence="2">
    <location>
        <begin position="898"/>
        <end position="907"/>
    </location>
</feature>
<evidence type="ECO:0000256" key="1">
    <source>
        <dbReference type="SAM" id="Coils"/>
    </source>
</evidence>
<feature type="compositionally biased region" description="Polar residues" evidence="2">
    <location>
        <begin position="19"/>
        <end position="30"/>
    </location>
</feature>
<gene>
    <name evidence="4" type="ORF">NCLIV_034710</name>
</gene>
<dbReference type="Pfam" id="PF14643">
    <property type="entry name" value="DUF4455"/>
    <property type="match status" value="1"/>
</dbReference>
<sequence>MRSRQATTRPHVSPKRRTSGVSSTQATKPLSSPVEESESVSSSESSNLRKPPFVSTKGGKLSLEAASVTEPGEAGPNGEADREKSSSVLTAEVAAPGGEKGEKTKDQLSVGAHDEGGSNEKIQRDGGKAEQAADRRTERESKPLSFCESLTSRLREKAERVLEKANAKWLEQEEHFEDLVKSRSLAAREELKVRETTLKALQGALNDKLEEQMRWRKKQLQRIRAYQERLREDAMRAGSGEKGLEDQSPETSADSSGGVKKKDKAGASREARTTLQALSSSAAASQSTKGVYRPAKTPTHAAGNASSSYGGAAPGASGSGACASPLSGKGGRSALPKGRRAGEEEKTSAASSSTSEEAERPADEERQCLADATAAQLFFLDDGEEEPGPEGENGDQETPRKKGKDGEEEERGGGRGQACATASRGERKKKEDFWTKEVVDANLKNAQQLLQEMRLVVTQLAADLEAIEASSAQKGGSEGRERKNAADAHIRTLCGALRDVAFHTRGDIERIVDEKCKIENLKLLHHQRAQTQIIQRLVVAIDAWTEQHATAYKKCEEELKIHNHHNAIREAVLTLRKGDDFTSPPEKQALERQMQEKEQSLSVKRHDVIHEALECLPASMTPEKVNRWMGRLGRIREVGEAWMRNLVGDFIDLKEIQRRRSEALIHTCSDRVEHFNARILWGACDTARAVAAQLLRPLQEQHLEELQMDLDVLASRMEERQRAEHHVCLRLLVFLSQVGSFLAAFRESHHLLNSSQRRLAMDASKAFVDANRQQAAGILALREEMKTAATLGELDALKKKAEEALRGLDGLVRAGVKRIGTLGQSFLPQTHERRRSELAKFLHLWNLAPLSEEQQKKYSALVEERGRTETNGSDGPSGSRLTDARDADGPSLPPPRALAEEKRRQESGDTEPSSHGRRAREREETHPEDASLSRGPSSPTARASPARMRSHANSGASKNLKGGEKRNENGSGRKPNSSSAHAGSSDRRPGTGGSSKEGETATGSKGSSHGGSKGDREDVRKKDKNGKRDVCDDEIDLDKDIWWTDSRGQTYRQLKTFEAMLGALVLPSSGDACALPVSPPAAPARDLPNDKKKMSSSPSSASLLLPRSLTALSASHRSVSNGRAASASRNAPLTEDGASGSPGSATQEEAEGRDEETGNPVEILLRESWKDGLTRLRAASFDFVARALDELETTATALGEAAYSTALGEMKRVLTEFDSTSATVASFSFVYKHRQQQLAAHVARLERFLQGVASAVGRQQHLLAQTEEELELLLQDMGAEQTQFQQLRLESLLTHVGGSATAVASSPSPVSPSKPLSSSVSARRASSSPGTRNGRLLFSSLSARGKEGKGDIEASPTALASGGDLEAGDGGSGDPPGASDDGLPDGRIGGCLIQQLERRRKQFVQEQDQLRKTAEAKIQFIEQSVIASLQKVHTKIQNFFSSTPPSISEKEIQEANSKRGEWTEEIEKRRDDWQARVASWKERLESTAAEGRKQMEEHFAGLEDRISRLYETVEAVARTSMLECLLGSVTSLPVSYAAAVEEIEKEFRCKAATAVVCASSTGGGASSVGRGNGRNDGLPTATGGGVPAGKDIESPVYVDHFAQYLRTQAEANRQKLVAVIRFFCRIVREELFPTAVCGIFLDLGRALQDQLEELCSAEENRCEQVTALVSKVCKEAASQLNASSAFITNGCIGHFEFLVTVLDRLPQLADFLPLDGWVRGKELFIVNLRLKFSSYRSLNGVFLESDGSNYFTKQWRGLPIQPWSLDATYGGIAAEANATEKWSAPVLPLLYPPKSATPVDNTPLSASSVNAREKAVTQQAHRHQPVGKPAAGGATAVRTDPLDDQNGSEILFSKTINSFSSPVHKQLFRVRNAAFLTALEEVRRASTETREQLASIYREVTQNRRLWTRKVEQLEQIRQEVLQ</sequence>
<feature type="region of interest" description="Disordered" evidence="2">
    <location>
        <begin position="1"/>
        <end position="144"/>
    </location>
</feature>
<feature type="region of interest" description="Disordered" evidence="2">
    <location>
        <begin position="1115"/>
        <end position="1161"/>
    </location>
</feature>
<protein>
    <recommendedName>
        <fullName evidence="3">PI-PLC Y-box domain-containing protein</fullName>
    </recommendedName>
</protein>
<organism evidence="4 5">
    <name type="scientific">Neospora caninum (strain Liverpool)</name>
    <dbReference type="NCBI Taxonomy" id="572307"/>
    <lineage>
        <taxon>Eukaryota</taxon>
        <taxon>Sar</taxon>
        <taxon>Alveolata</taxon>
        <taxon>Apicomplexa</taxon>
        <taxon>Conoidasida</taxon>
        <taxon>Coccidia</taxon>
        <taxon>Eucoccidiorida</taxon>
        <taxon>Eimeriorina</taxon>
        <taxon>Sarcocystidae</taxon>
        <taxon>Neospora</taxon>
    </lineage>
</organism>
<dbReference type="VEuPathDB" id="ToxoDB:NCLIV_034710"/>
<dbReference type="RefSeq" id="XP_003883721.1">
    <property type="nucleotide sequence ID" value="XM_003883672.1"/>
</dbReference>
<feature type="compositionally biased region" description="Low complexity" evidence="2">
    <location>
        <begin position="275"/>
        <end position="287"/>
    </location>
</feature>